<accession>A0A0C9ZT20</accession>
<sequence>MATAIGSGLDLYRIPEHMRSHVCYRASCVHTHNLLPLSCTSTSPYPAQHTPSSSPLSPLARRSLPVRAAFLSFYLLFHLHARRPWRRRGSARHRLWALFLSYLSTKSK</sequence>
<name>A0A0C9ZT20_9AGAM</name>
<protein>
    <submittedName>
        <fullName evidence="1">Uncharacterized protein</fullName>
    </submittedName>
</protein>
<reference evidence="1 2" key="1">
    <citation type="submission" date="2014-04" db="EMBL/GenBank/DDBJ databases">
        <authorList>
            <consortium name="DOE Joint Genome Institute"/>
            <person name="Kuo A."/>
            <person name="Kohler A."/>
            <person name="Costa M.D."/>
            <person name="Nagy L.G."/>
            <person name="Floudas D."/>
            <person name="Copeland A."/>
            <person name="Barry K.W."/>
            <person name="Cichocki N."/>
            <person name="Veneault-Fourrey C."/>
            <person name="LaButti K."/>
            <person name="Lindquist E.A."/>
            <person name="Lipzen A."/>
            <person name="Lundell T."/>
            <person name="Morin E."/>
            <person name="Murat C."/>
            <person name="Sun H."/>
            <person name="Tunlid A."/>
            <person name="Henrissat B."/>
            <person name="Grigoriev I.V."/>
            <person name="Hibbett D.S."/>
            <person name="Martin F."/>
            <person name="Nordberg H.P."/>
            <person name="Cantor M.N."/>
            <person name="Hua S.X."/>
        </authorList>
    </citation>
    <scope>NUCLEOTIDE SEQUENCE [LARGE SCALE GENOMIC DNA]</scope>
    <source>
        <strain evidence="1 2">441</strain>
    </source>
</reference>
<gene>
    <name evidence="1" type="ORF">PISMIDRAFT_518982</name>
</gene>
<dbReference type="AlphaFoldDB" id="A0A0C9ZT20"/>
<proteinExistence type="predicted"/>
<dbReference type="Proteomes" id="UP000054018">
    <property type="component" value="Unassembled WGS sequence"/>
</dbReference>
<keyword evidence="2" id="KW-1185">Reference proteome</keyword>
<reference evidence="2" key="2">
    <citation type="submission" date="2015-01" db="EMBL/GenBank/DDBJ databases">
        <title>Evolutionary Origins and Diversification of the Mycorrhizal Mutualists.</title>
        <authorList>
            <consortium name="DOE Joint Genome Institute"/>
            <consortium name="Mycorrhizal Genomics Consortium"/>
            <person name="Kohler A."/>
            <person name="Kuo A."/>
            <person name="Nagy L.G."/>
            <person name="Floudas D."/>
            <person name="Copeland A."/>
            <person name="Barry K.W."/>
            <person name="Cichocki N."/>
            <person name="Veneault-Fourrey C."/>
            <person name="LaButti K."/>
            <person name="Lindquist E.A."/>
            <person name="Lipzen A."/>
            <person name="Lundell T."/>
            <person name="Morin E."/>
            <person name="Murat C."/>
            <person name="Riley R."/>
            <person name="Ohm R."/>
            <person name="Sun H."/>
            <person name="Tunlid A."/>
            <person name="Henrissat B."/>
            <person name="Grigoriev I.V."/>
            <person name="Hibbett D.S."/>
            <person name="Martin F."/>
        </authorList>
    </citation>
    <scope>NUCLEOTIDE SEQUENCE [LARGE SCALE GENOMIC DNA]</scope>
    <source>
        <strain evidence="2">441</strain>
    </source>
</reference>
<dbReference type="EMBL" id="KN833690">
    <property type="protein sequence ID" value="KIK29154.1"/>
    <property type="molecule type" value="Genomic_DNA"/>
</dbReference>
<organism evidence="1 2">
    <name type="scientific">Pisolithus microcarpus 441</name>
    <dbReference type="NCBI Taxonomy" id="765257"/>
    <lineage>
        <taxon>Eukaryota</taxon>
        <taxon>Fungi</taxon>
        <taxon>Dikarya</taxon>
        <taxon>Basidiomycota</taxon>
        <taxon>Agaricomycotina</taxon>
        <taxon>Agaricomycetes</taxon>
        <taxon>Agaricomycetidae</taxon>
        <taxon>Boletales</taxon>
        <taxon>Sclerodermatineae</taxon>
        <taxon>Pisolithaceae</taxon>
        <taxon>Pisolithus</taxon>
    </lineage>
</organism>
<dbReference type="HOGENOM" id="CLU_2198003_0_0_1"/>
<evidence type="ECO:0000313" key="2">
    <source>
        <dbReference type="Proteomes" id="UP000054018"/>
    </source>
</evidence>
<evidence type="ECO:0000313" key="1">
    <source>
        <dbReference type="EMBL" id="KIK29154.1"/>
    </source>
</evidence>